<feature type="domain" description="Fibronectin type-III" evidence="1">
    <location>
        <begin position="135"/>
        <end position="248"/>
    </location>
</feature>
<dbReference type="RefSeq" id="WP_231004982.1">
    <property type="nucleotide sequence ID" value="NZ_JAJNEC010000005.1"/>
</dbReference>
<reference evidence="2 3" key="1">
    <citation type="submission" date="2021-11" db="EMBL/GenBank/DDBJ databases">
        <title>Genomic of Niabella pedocola.</title>
        <authorList>
            <person name="Wu T."/>
        </authorList>
    </citation>
    <scope>NUCLEOTIDE SEQUENCE [LARGE SCALE GENOMIC DNA]</scope>
    <source>
        <strain evidence="2 3">JCM 31011</strain>
    </source>
</reference>
<evidence type="ECO:0000313" key="3">
    <source>
        <dbReference type="Proteomes" id="UP001199816"/>
    </source>
</evidence>
<dbReference type="PROSITE" id="PS51257">
    <property type="entry name" value="PROKAR_LIPOPROTEIN"/>
    <property type="match status" value="1"/>
</dbReference>
<sequence length="248" mass="27298">MKINILQIILFLGVASCGKSSLEADNQLPKSKTTARSITMVSATSNADGKTVTVTWSSSGSPGNYWTVTANGPGQSVKKTASLPYVQFNTSSNSSYQFCVKEKTLSGMEVGDEQCVSITTNAQPINSPTSNCNFPVPDLIFNDQNIIDNAVEFTWITPPGSNNPSDPFYQYKQPAWLYIRYRIAQSTDSWQHVTPDLYAPNSTPGYYRITGLEAGTNYEFQVAALCNLNDPPREGDFQKTFYCMTIVL</sequence>
<name>A0ABS8PTU5_9BACT</name>
<accession>A0ABS8PTU5</accession>
<protein>
    <submittedName>
        <fullName evidence="2">Fibronectin type III domain-containing protein</fullName>
    </submittedName>
</protein>
<proteinExistence type="predicted"/>
<dbReference type="EMBL" id="JAJNEC010000005">
    <property type="protein sequence ID" value="MCD2423722.1"/>
    <property type="molecule type" value="Genomic_DNA"/>
</dbReference>
<dbReference type="PROSITE" id="PS50853">
    <property type="entry name" value="FN3"/>
    <property type="match status" value="1"/>
</dbReference>
<dbReference type="InterPro" id="IPR003961">
    <property type="entry name" value="FN3_dom"/>
</dbReference>
<evidence type="ECO:0000313" key="2">
    <source>
        <dbReference type="EMBL" id="MCD2423722.1"/>
    </source>
</evidence>
<dbReference type="CDD" id="cd00063">
    <property type="entry name" value="FN3"/>
    <property type="match status" value="1"/>
</dbReference>
<organism evidence="2 3">
    <name type="scientific">Niabella pedocola</name>
    <dbReference type="NCBI Taxonomy" id="1752077"/>
    <lineage>
        <taxon>Bacteria</taxon>
        <taxon>Pseudomonadati</taxon>
        <taxon>Bacteroidota</taxon>
        <taxon>Chitinophagia</taxon>
        <taxon>Chitinophagales</taxon>
        <taxon>Chitinophagaceae</taxon>
        <taxon>Niabella</taxon>
    </lineage>
</organism>
<dbReference type="InterPro" id="IPR013783">
    <property type="entry name" value="Ig-like_fold"/>
</dbReference>
<dbReference type="SUPFAM" id="SSF49265">
    <property type="entry name" value="Fibronectin type III"/>
    <property type="match status" value="2"/>
</dbReference>
<evidence type="ECO:0000259" key="1">
    <source>
        <dbReference type="PROSITE" id="PS50853"/>
    </source>
</evidence>
<dbReference type="Proteomes" id="UP001199816">
    <property type="component" value="Unassembled WGS sequence"/>
</dbReference>
<keyword evidence="3" id="KW-1185">Reference proteome</keyword>
<gene>
    <name evidence="2" type="ORF">LQ567_13175</name>
</gene>
<dbReference type="InterPro" id="IPR036116">
    <property type="entry name" value="FN3_sf"/>
</dbReference>
<dbReference type="Gene3D" id="2.60.40.10">
    <property type="entry name" value="Immunoglobulins"/>
    <property type="match status" value="1"/>
</dbReference>
<dbReference type="SMART" id="SM00060">
    <property type="entry name" value="FN3"/>
    <property type="match status" value="2"/>
</dbReference>
<comment type="caution">
    <text evidence="2">The sequence shown here is derived from an EMBL/GenBank/DDBJ whole genome shotgun (WGS) entry which is preliminary data.</text>
</comment>